<dbReference type="SMART" id="SM00173">
    <property type="entry name" value="RAS"/>
    <property type="match status" value="1"/>
</dbReference>
<dbReference type="PANTHER" id="PTHR47978">
    <property type="match status" value="1"/>
</dbReference>
<dbReference type="AlphaFoldDB" id="E1CAZ8"/>
<dbReference type="SUPFAM" id="SSF52540">
    <property type="entry name" value="P-loop containing nucleoside triphosphate hydrolases"/>
    <property type="match status" value="1"/>
</dbReference>
<dbReference type="InterPro" id="IPR001806">
    <property type="entry name" value="Small_GTPase"/>
</dbReference>
<reference evidence="2" key="1">
    <citation type="journal article" date="2010" name="J. Eukaryot. Microbiol.">
        <title>Marked amplification and diversification of products of ras genes from rat brain, Rab GTPases, in the ciliates Tetrahymena thermophila and Paramecium tetraurelia.</title>
        <authorList>
            <person name="Saito-Nakano Y."/>
            <person name="Nakahara T."/>
            <person name="Nakano K."/>
            <person name="Nozaki T."/>
            <person name="Numata O."/>
        </authorList>
    </citation>
    <scope>NUCLEOTIDE SEQUENCE</scope>
</reference>
<dbReference type="PRINTS" id="PR00449">
    <property type="entry name" value="RASTRNSFRMNG"/>
</dbReference>
<protein>
    <submittedName>
        <fullName evidence="2">Rab-family small GTPase Rab5A</fullName>
    </submittedName>
</protein>
<dbReference type="NCBIfam" id="TIGR00231">
    <property type="entry name" value="small_GTP"/>
    <property type="match status" value="1"/>
</dbReference>
<dbReference type="InterPro" id="IPR027417">
    <property type="entry name" value="P-loop_NTPase"/>
</dbReference>
<dbReference type="OMA" id="SGKTHEM"/>
<dbReference type="EMBL" id="AB365908">
    <property type="protein sequence ID" value="BAJ21288.1"/>
    <property type="molecule type" value="mRNA"/>
</dbReference>
<dbReference type="GO" id="GO:0005525">
    <property type="term" value="F:GTP binding"/>
    <property type="evidence" value="ECO:0007669"/>
    <property type="project" value="InterPro"/>
</dbReference>
<dbReference type="PROSITE" id="PS51419">
    <property type="entry name" value="RAB"/>
    <property type="match status" value="1"/>
</dbReference>
<sequence length="199" mass="22341">MYAEEIKVVILGNSGVGKSSIMMRFVKDEFSATQPTTMGAAFMSKIIKTNDNQFKFQIWDTAGQEKYKSLAPLYYREARIGIVVYDITSLASFGVLKTWITELQKQGPENLILAIVGNKSDLQDKQEVPYEDAMNFAKQVDALFELTSAKENRGINDLFMKLASKIEQQKIQNSMKKNVSSQSFAVNSNQHNKQGSCPC</sequence>
<accession>E1CAZ8</accession>
<dbReference type="SMART" id="SM00174">
    <property type="entry name" value="RHO"/>
    <property type="match status" value="1"/>
</dbReference>
<dbReference type="InterPro" id="IPR005225">
    <property type="entry name" value="Small_GTP-bd"/>
</dbReference>
<dbReference type="SMART" id="SM00176">
    <property type="entry name" value="RAN"/>
    <property type="match status" value="1"/>
</dbReference>
<dbReference type="FunFam" id="3.40.50.300:FF:000808">
    <property type="entry name" value="Small GTP-binding protein, putative"/>
    <property type="match status" value="1"/>
</dbReference>
<dbReference type="PROSITE" id="PS51420">
    <property type="entry name" value="RHO"/>
    <property type="match status" value="1"/>
</dbReference>
<gene>
    <name evidence="2" type="primary">RAB5A</name>
</gene>
<organism evidence="2">
    <name type="scientific">Tetrahymena thermophila</name>
    <dbReference type="NCBI Taxonomy" id="5911"/>
    <lineage>
        <taxon>Eukaryota</taxon>
        <taxon>Sar</taxon>
        <taxon>Alveolata</taxon>
        <taxon>Ciliophora</taxon>
        <taxon>Intramacronucleata</taxon>
        <taxon>Oligohymenophorea</taxon>
        <taxon>Hymenostomatida</taxon>
        <taxon>Tetrahymenina</taxon>
        <taxon>Tetrahymenidae</taxon>
        <taxon>Tetrahymena</taxon>
    </lineage>
</organism>
<name>E1CAZ8_TETTH</name>
<dbReference type="GO" id="GO:0003924">
    <property type="term" value="F:GTPase activity"/>
    <property type="evidence" value="ECO:0007669"/>
    <property type="project" value="InterPro"/>
</dbReference>
<dbReference type="Gene3D" id="3.40.50.300">
    <property type="entry name" value="P-loop containing nucleotide triphosphate hydrolases"/>
    <property type="match status" value="1"/>
</dbReference>
<keyword evidence="1" id="KW-0547">Nucleotide-binding</keyword>
<dbReference type="Pfam" id="PF00071">
    <property type="entry name" value="Ras"/>
    <property type="match status" value="1"/>
</dbReference>
<evidence type="ECO:0000256" key="1">
    <source>
        <dbReference type="ARBA" id="ARBA00022741"/>
    </source>
</evidence>
<dbReference type="PROSITE" id="PS51421">
    <property type="entry name" value="RAS"/>
    <property type="match status" value="1"/>
</dbReference>
<evidence type="ECO:0000313" key="2">
    <source>
        <dbReference type="EMBL" id="BAJ21288.1"/>
    </source>
</evidence>
<proteinExistence type="evidence at transcript level"/>
<dbReference type="SMART" id="SM00175">
    <property type="entry name" value="RAB"/>
    <property type="match status" value="1"/>
</dbReference>